<evidence type="ECO:0000256" key="8">
    <source>
        <dbReference type="ARBA" id="ARBA00023136"/>
    </source>
</evidence>
<evidence type="ECO:0000256" key="1">
    <source>
        <dbReference type="ARBA" id="ARBA00004141"/>
    </source>
</evidence>
<feature type="transmembrane region" description="Helical" evidence="17">
    <location>
        <begin position="189"/>
        <end position="205"/>
    </location>
</feature>
<feature type="transmembrane region" description="Helical" evidence="17">
    <location>
        <begin position="162"/>
        <end position="183"/>
    </location>
</feature>
<evidence type="ECO:0000313" key="19">
    <source>
        <dbReference type="Proteomes" id="UP000195305"/>
    </source>
</evidence>
<evidence type="ECO:0000256" key="11">
    <source>
        <dbReference type="ARBA" id="ARBA00038053"/>
    </source>
</evidence>
<dbReference type="GO" id="GO:0051301">
    <property type="term" value="P:cell division"/>
    <property type="evidence" value="ECO:0007669"/>
    <property type="project" value="InterPro"/>
</dbReference>
<dbReference type="EC" id="2.4.99.28" evidence="14"/>
<feature type="transmembrane region" description="Helical" evidence="17">
    <location>
        <begin position="85"/>
        <end position="103"/>
    </location>
</feature>
<feature type="transmembrane region" description="Helical" evidence="17">
    <location>
        <begin position="217"/>
        <end position="235"/>
    </location>
</feature>
<dbReference type="OrthoDB" id="9812661at2"/>
<keyword evidence="8 17" id="KW-0472">Membrane</keyword>
<evidence type="ECO:0000256" key="7">
    <source>
        <dbReference type="ARBA" id="ARBA00022989"/>
    </source>
</evidence>
<feature type="transmembrane region" description="Helical" evidence="17">
    <location>
        <begin position="336"/>
        <end position="360"/>
    </location>
</feature>
<reference evidence="18 19" key="1">
    <citation type="journal article" date="2018" name="BMC Genomics">
        <title>Whole genome sequencing and function prediction of 133 gut anaerobes isolated from chicken caecum in pure cultures.</title>
        <authorList>
            <person name="Medvecky M."/>
            <person name="Cejkova D."/>
            <person name="Polansky O."/>
            <person name="Karasova D."/>
            <person name="Kubasova T."/>
            <person name="Cizek A."/>
            <person name="Rychlik I."/>
        </authorList>
    </citation>
    <scope>NUCLEOTIDE SEQUENCE [LARGE SCALE GENOMIC DNA]</scope>
    <source>
        <strain evidence="18 19">An13</strain>
    </source>
</reference>
<evidence type="ECO:0000256" key="3">
    <source>
        <dbReference type="ARBA" id="ARBA00022679"/>
    </source>
</evidence>
<evidence type="ECO:0000256" key="5">
    <source>
        <dbReference type="ARBA" id="ARBA00022960"/>
    </source>
</evidence>
<keyword evidence="4 17" id="KW-0812">Transmembrane</keyword>
<dbReference type="AlphaFoldDB" id="A0A1Y4SZS9"/>
<keyword evidence="5" id="KW-0133">Cell shape</keyword>
<evidence type="ECO:0000256" key="12">
    <source>
        <dbReference type="ARBA" id="ARBA00041185"/>
    </source>
</evidence>
<dbReference type="InterPro" id="IPR001182">
    <property type="entry name" value="FtsW/RodA"/>
</dbReference>
<comment type="function">
    <text evidence="16">Peptidoglycan polymerase that is essential for cell division.</text>
</comment>
<evidence type="ECO:0000256" key="14">
    <source>
        <dbReference type="ARBA" id="ARBA00044770"/>
    </source>
</evidence>
<keyword evidence="6" id="KW-0573">Peptidoglycan synthesis</keyword>
<evidence type="ECO:0000256" key="13">
    <source>
        <dbReference type="ARBA" id="ARBA00041418"/>
    </source>
</evidence>
<dbReference type="GO" id="GO:0032153">
    <property type="term" value="C:cell division site"/>
    <property type="evidence" value="ECO:0007669"/>
    <property type="project" value="TreeGrafter"/>
</dbReference>
<gene>
    <name evidence="18" type="ORF">B5E75_04000</name>
</gene>
<dbReference type="GO" id="GO:0005886">
    <property type="term" value="C:plasma membrane"/>
    <property type="evidence" value="ECO:0007669"/>
    <property type="project" value="TreeGrafter"/>
</dbReference>
<protein>
    <recommendedName>
        <fullName evidence="12">Probable peptidoglycan glycosyltransferase FtsW</fullName>
        <ecNumber evidence="14">2.4.99.28</ecNumber>
    </recommendedName>
    <alternativeName>
        <fullName evidence="13">Cell division protein FtsW</fullName>
    </alternativeName>
    <alternativeName>
        <fullName evidence="10">Cell wall polymerase</fullName>
    </alternativeName>
    <alternativeName>
        <fullName evidence="9">Peptidoglycan polymerase</fullName>
    </alternativeName>
</protein>
<feature type="transmembrane region" description="Helical" evidence="17">
    <location>
        <begin position="123"/>
        <end position="142"/>
    </location>
</feature>
<dbReference type="RefSeq" id="WP_087357500.1">
    <property type="nucleotide sequence ID" value="NZ_AP031415.1"/>
</dbReference>
<dbReference type="GO" id="GO:0008955">
    <property type="term" value="F:peptidoglycan glycosyltransferase activity"/>
    <property type="evidence" value="ECO:0007669"/>
    <property type="project" value="UniProtKB-EC"/>
</dbReference>
<dbReference type="EMBL" id="NFLJ01000008">
    <property type="protein sequence ID" value="OUQ35425.1"/>
    <property type="molecule type" value="Genomic_DNA"/>
</dbReference>
<feature type="transmembrane region" description="Helical" evidence="17">
    <location>
        <begin position="366"/>
        <end position="387"/>
    </location>
</feature>
<evidence type="ECO:0000256" key="2">
    <source>
        <dbReference type="ARBA" id="ARBA00022676"/>
    </source>
</evidence>
<evidence type="ECO:0000256" key="9">
    <source>
        <dbReference type="ARBA" id="ARBA00032370"/>
    </source>
</evidence>
<dbReference type="GO" id="GO:0015648">
    <property type="term" value="F:lipid-linked peptidoglycan transporter activity"/>
    <property type="evidence" value="ECO:0007669"/>
    <property type="project" value="TreeGrafter"/>
</dbReference>
<name>A0A1Y4SZS9_9FIRM</name>
<comment type="subcellular location">
    <subcellularLocation>
        <location evidence="1">Membrane</location>
        <topology evidence="1">Multi-pass membrane protein</topology>
    </subcellularLocation>
</comment>
<dbReference type="GO" id="GO:0009252">
    <property type="term" value="P:peptidoglycan biosynthetic process"/>
    <property type="evidence" value="ECO:0007669"/>
    <property type="project" value="UniProtKB-KW"/>
</dbReference>
<keyword evidence="7 17" id="KW-1133">Transmembrane helix</keyword>
<feature type="transmembrane region" description="Helical" evidence="17">
    <location>
        <begin position="56"/>
        <end position="73"/>
    </location>
</feature>
<dbReference type="GO" id="GO:0008360">
    <property type="term" value="P:regulation of cell shape"/>
    <property type="evidence" value="ECO:0007669"/>
    <property type="project" value="UniProtKB-KW"/>
</dbReference>
<comment type="caution">
    <text evidence="18">The sequence shown here is derived from an EMBL/GenBank/DDBJ whole genome shotgun (WGS) entry which is preliminary data.</text>
</comment>
<comment type="catalytic activity">
    <reaction evidence="15">
        <text>[GlcNAc-(1-&gt;4)-Mur2Ac(oyl-L-Ala-gamma-D-Glu-L-Lys-D-Ala-D-Ala)](n)-di-trans,octa-cis-undecaprenyl diphosphate + beta-D-GlcNAc-(1-&gt;4)-Mur2Ac(oyl-L-Ala-gamma-D-Glu-L-Lys-D-Ala-D-Ala)-di-trans,octa-cis-undecaprenyl diphosphate = [GlcNAc-(1-&gt;4)-Mur2Ac(oyl-L-Ala-gamma-D-Glu-L-Lys-D-Ala-D-Ala)](n+1)-di-trans,octa-cis-undecaprenyl diphosphate + di-trans,octa-cis-undecaprenyl diphosphate + H(+)</text>
        <dbReference type="Rhea" id="RHEA:23708"/>
        <dbReference type="Rhea" id="RHEA-COMP:9602"/>
        <dbReference type="Rhea" id="RHEA-COMP:9603"/>
        <dbReference type="ChEBI" id="CHEBI:15378"/>
        <dbReference type="ChEBI" id="CHEBI:58405"/>
        <dbReference type="ChEBI" id="CHEBI:60033"/>
        <dbReference type="ChEBI" id="CHEBI:78435"/>
        <dbReference type="EC" id="2.4.99.28"/>
    </reaction>
</comment>
<keyword evidence="2" id="KW-0328">Glycosyltransferase</keyword>
<evidence type="ECO:0000256" key="4">
    <source>
        <dbReference type="ARBA" id="ARBA00022692"/>
    </source>
</evidence>
<feature type="transmembrane region" description="Helical" evidence="17">
    <location>
        <begin position="303"/>
        <end position="324"/>
    </location>
</feature>
<keyword evidence="3" id="KW-0808">Transferase</keyword>
<accession>A0A1Y4SZS9</accession>
<evidence type="ECO:0000313" key="18">
    <source>
        <dbReference type="EMBL" id="OUQ35425.1"/>
    </source>
</evidence>
<keyword evidence="19" id="KW-1185">Reference proteome</keyword>
<organism evidence="18 19">
    <name type="scientific">Massilimicrobiota timonensis</name>
    <dbReference type="NCBI Taxonomy" id="1776392"/>
    <lineage>
        <taxon>Bacteria</taxon>
        <taxon>Bacillati</taxon>
        <taxon>Bacillota</taxon>
        <taxon>Erysipelotrichia</taxon>
        <taxon>Erysipelotrichales</taxon>
        <taxon>Erysipelotrichaceae</taxon>
        <taxon>Massilimicrobiota</taxon>
    </lineage>
</organism>
<dbReference type="Proteomes" id="UP000195305">
    <property type="component" value="Unassembled WGS sequence"/>
</dbReference>
<feature type="transmembrane region" description="Helical" evidence="17">
    <location>
        <begin position="17"/>
        <end position="36"/>
    </location>
</feature>
<comment type="similarity">
    <text evidence="11">Belongs to the SEDS family. FtsW subfamily.</text>
</comment>
<evidence type="ECO:0000256" key="10">
    <source>
        <dbReference type="ARBA" id="ARBA00033270"/>
    </source>
</evidence>
<evidence type="ECO:0000256" key="17">
    <source>
        <dbReference type="SAM" id="Phobius"/>
    </source>
</evidence>
<proteinExistence type="inferred from homology"/>
<dbReference type="Pfam" id="PF01098">
    <property type="entry name" value="FTSW_RODA_SPOVE"/>
    <property type="match status" value="1"/>
</dbReference>
<evidence type="ECO:0000256" key="15">
    <source>
        <dbReference type="ARBA" id="ARBA00049902"/>
    </source>
</evidence>
<dbReference type="PANTHER" id="PTHR30474">
    <property type="entry name" value="CELL CYCLE PROTEIN"/>
    <property type="match status" value="1"/>
</dbReference>
<evidence type="ECO:0000256" key="16">
    <source>
        <dbReference type="ARBA" id="ARBA00049966"/>
    </source>
</evidence>
<evidence type="ECO:0000256" key="6">
    <source>
        <dbReference type="ARBA" id="ARBA00022984"/>
    </source>
</evidence>
<dbReference type="PANTHER" id="PTHR30474:SF2">
    <property type="entry name" value="PEPTIDOGLYCAN GLYCOSYLTRANSFERASE FTSW-RELATED"/>
    <property type="match status" value="1"/>
</dbReference>
<sequence length="404" mass="45656">MINLLKRIFKRRGVDKTVYFCVVILTIYGIVMIGSASVGQSAKMGAMYASMNMIKQTIFVLVGFGIMIFLTRCFKKSWVEANSTWVYYGIGLVLMLVCLFFEDGKGSHAWIRLGPFSLQPAEFMKIIMILFLSFHFGEIEEYCQIPRNITRHKREELQKRKAWYCVFRPIIAIFVVFFVGVFLQKDMGSSLILAFICMMLFFITPRPYYSKYKKASLVLLAVGIIFVCLTATFILKPYQLGRIYTWLNPLGDIEGDGWQLTNALIAFASGGLFGKGFGASTQKYGYIPESHNDFIVAIIYEELGLAGFLLFLIPYIIIIYKMFHYGLRIKDTKSKLILYGVGLYFFTHLLVNVGGVSGFIPMTGVPLLLISSGGSSTLAAMMGLGIAQSLIARYNRDLLKEQME</sequence>